<dbReference type="InterPro" id="IPR045584">
    <property type="entry name" value="Pilin-like"/>
</dbReference>
<dbReference type="EMBL" id="ABCK01000007">
    <property type="protein sequence ID" value="EDM27821.1"/>
    <property type="molecule type" value="Genomic_DNA"/>
</dbReference>
<dbReference type="Proteomes" id="UP000004947">
    <property type="component" value="Unassembled WGS sequence"/>
</dbReference>
<dbReference type="Gene3D" id="3.30.700.10">
    <property type="entry name" value="Glycoprotein, Type 4 Pilin"/>
    <property type="match status" value="1"/>
</dbReference>
<evidence type="ECO:0000259" key="2">
    <source>
        <dbReference type="Pfam" id="PF07596"/>
    </source>
</evidence>
<dbReference type="Pfam" id="PF07596">
    <property type="entry name" value="SBP_bac_10"/>
    <property type="match status" value="1"/>
</dbReference>
<keyword evidence="1" id="KW-1133">Transmembrane helix</keyword>
<dbReference type="AlphaFoldDB" id="A6DKC3"/>
<dbReference type="eggNOG" id="COG2165">
    <property type="taxonomic scope" value="Bacteria"/>
</dbReference>
<dbReference type="InterPro" id="IPR011453">
    <property type="entry name" value="DUF1559"/>
</dbReference>
<name>A6DKC3_9BACT</name>
<dbReference type="OrthoDB" id="269098at2"/>
<dbReference type="NCBIfam" id="TIGR02532">
    <property type="entry name" value="IV_pilin_GFxxxE"/>
    <property type="match status" value="1"/>
</dbReference>
<evidence type="ECO:0000313" key="4">
    <source>
        <dbReference type="Proteomes" id="UP000004947"/>
    </source>
</evidence>
<reference evidence="3 4" key="1">
    <citation type="journal article" date="2010" name="J. Bacteriol.">
        <title>Genome sequence of Lentisphaera araneosa HTCC2155T, the type species of the order Lentisphaerales in the phylum Lentisphaerae.</title>
        <authorList>
            <person name="Thrash J.C."/>
            <person name="Cho J.C."/>
            <person name="Vergin K.L."/>
            <person name="Morris R.M."/>
            <person name="Giovannoni S.J."/>
        </authorList>
    </citation>
    <scope>NUCLEOTIDE SEQUENCE [LARGE SCALE GENOMIC DNA]</scope>
    <source>
        <strain evidence="3 4">HTCC2155</strain>
    </source>
</reference>
<sequence length="213" mass="24010">MMKYKKFSLIELLVVIAIIGILTSILLPVLSKGRQKAFQVSCANNIRQIGTAAFMYSEDWEGLFPFDYSGDSSIKALTKNGFMEPSLGNWVPAAAQCPMGLDVSADGWKSNVAMNWKFDPKSSFNTGSDFFLSSGTGSSERMVYMDSYNAWDNIYKGYFTTDKIFHSDKKTRIARHQNKANVYFQDGHLAALSGVTLLTFASTYDQKFWRNDW</sequence>
<proteinExistence type="predicted"/>
<evidence type="ECO:0000313" key="3">
    <source>
        <dbReference type="EMBL" id="EDM27821.1"/>
    </source>
</evidence>
<comment type="caution">
    <text evidence="3">The sequence shown here is derived from an EMBL/GenBank/DDBJ whole genome shotgun (WGS) entry which is preliminary data.</text>
</comment>
<keyword evidence="1" id="KW-0812">Transmembrane</keyword>
<dbReference type="PANTHER" id="PTHR30093:SF2">
    <property type="entry name" value="TYPE II SECRETION SYSTEM PROTEIN H"/>
    <property type="match status" value="1"/>
</dbReference>
<keyword evidence="1" id="KW-0472">Membrane</keyword>
<dbReference type="RefSeq" id="WP_007278335.1">
    <property type="nucleotide sequence ID" value="NZ_ABCK01000007.1"/>
</dbReference>
<feature type="transmembrane region" description="Helical" evidence="1">
    <location>
        <begin position="12"/>
        <end position="30"/>
    </location>
</feature>
<accession>A6DKC3</accession>
<feature type="domain" description="DUF1559" evidence="2">
    <location>
        <begin position="32"/>
        <end position="90"/>
    </location>
</feature>
<dbReference type="STRING" id="313628.LNTAR_00430"/>
<dbReference type="InterPro" id="IPR012902">
    <property type="entry name" value="N_methyl_site"/>
</dbReference>
<protein>
    <recommendedName>
        <fullName evidence="2">DUF1559 domain-containing protein</fullName>
    </recommendedName>
</protein>
<dbReference type="PANTHER" id="PTHR30093">
    <property type="entry name" value="GENERAL SECRETION PATHWAY PROTEIN G"/>
    <property type="match status" value="1"/>
</dbReference>
<gene>
    <name evidence="3" type="ORF">LNTAR_00430</name>
</gene>
<organism evidence="3 4">
    <name type="scientific">Lentisphaera araneosa HTCC2155</name>
    <dbReference type="NCBI Taxonomy" id="313628"/>
    <lineage>
        <taxon>Bacteria</taxon>
        <taxon>Pseudomonadati</taxon>
        <taxon>Lentisphaerota</taxon>
        <taxon>Lentisphaeria</taxon>
        <taxon>Lentisphaerales</taxon>
        <taxon>Lentisphaeraceae</taxon>
        <taxon>Lentisphaera</taxon>
    </lineage>
</organism>
<evidence type="ECO:0000256" key="1">
    <source>
        <dbReference type="SAM" id="Phobius"/>
    </source>
</evidence>
<dbReference type="SUPFAM" id="SSF54523">
    <property type="entry name" value="Pili subunits"/>
    <property type="match status" value="1"/>
</dbReference>
<keyword evidence="4" id="KW-1185">Reference proteome</keyword>